<dbReference type="Proteomes" id="UP000036403">
    <property type="component" value="Unassembled WGS sequence"/>
</dbReference>
<evidence type="ECO:0000313" key="2">
    <source>
        <dbReference type="EMBL" id="KMQ89534.1"/>
    </source>
</evidence>
<dbReference type="PaxDb" id="67767-A0A0J7KH13"/>
<dbReference type="InterPro" id="IPR040676">
    <property type="entry name" value="DUF5641"/>
</dbReference>
<sequence>MGAFPGDRLKPTRAFTITGVDFAVGDALLEEGIEWSFLPPYSPHLGGLWEAGVKSCKYHLKRVMCNALYTYEELATLLIQIEACLNSRPLSPSSSDPSDLQPLTPGHFLRSVQDFWKRWAAEYVANLQGRVKWRSEQENLKPNDLVLLRDDNLPFLKWKTGRIVEVHAGKDKLVRVLTVRTTSGNTKSAISKLCKLPLDITYDVKD</sequence>
<dbReference type="Gene3D" id="3.30.420.10">
    <property type="entry name" value="Ribonuclease H-like superfamily/Ribonuclease H"/>
    <property type="match status" value="1"/>
</dbReference>
<accession>A0A0J7KH13</accession>
<dbReference type="AlphaFoldDB" id="A0A0J7KH13"/>
<dbReference type="Pfam" id="PF18701">
    <property type="entry name" value="DUF5641"/>
    <property type="match status" value="1"/>
</dbReference>
<dbReference type="STRING" id="67767.A0A0J7KH13"/>
<organism evidence="2 3">
    <name type="scientific">Lasius niger</name>
    <name type="common">Black garden ant</name>
    <dbReference type="NCBI Taxonomy" id="67767"/>
    <lineage>
        <taxon>Eukaryota</taxon>
        <taxon>Metazoa</taxon>
        <taxon>Ecdysozoa</taxon>
        <taxon>Arthropoda</taxon>
        <taxon>Hexapoda</taxon>
        <taxon>Insecta</taxon>
        <taxon>Pterygota</taxon>
        <taxon>Neoptera</taxon>
        <taxon>Endopterygota</taxon>
        <taxon>Hymenoptera</taxon>
        <taxon>Apocrita</taxon>
        <taxon>Aculeata</taxon>
        <taxon>Formicoidea</taxon>
        <taxon>Formicidae</taxon>
        <taxon>Formicinae</taxon>
        <taxon>Lasius</taxon>
        <taxon>Lasius</taxon>
    </lineage>
</organism>
<feature type="domain" description="DUF5641" evidence="1">
    <location>
        <begin position="111"/>
        <end position="196"/>
    </location>
</feature>
<protein>
    <recommendedName>
        <fullName evidence="1">DUF5641 domain-containing protein</fullName>
    </recommendedName>
</protein>
<proteinExistence type="predicted"/>
<comment type="caution">
    <text evidence="2">The sequence shown here is derived from an EMBL/GenBank/DDBJ whole genome shotgun (WGS) entry which is preliminary data.</text>
</comment>
<dbReference type="EMBL" id="LBMM01007662">
    <property type="protein sequence ID" value="KMQ89534.1"/>
    <property type="molecule type" value="Genomic_DNA"/>
</dbReference>
<evidence type="ECO:0000259" key="1">
    <source>
        <dbReference type="Pfam" id="PF18701"/>
    </source>
</evidence>
<dbReference type="OrthoDB" id="7551539at2759"/>
<dbReference type="PANTHER" id="PTHR47331:SF1">
    <property type="entry name" value="GAG-LIKE PROTEIN"/>
    <property type="match status" value="1"/>
</dbReference>
<name>A0A0J7KH13_LASNI</name>
<evidence type="ECO:0000313" key="3">
    <source>
        <dbReference type="Proteomes" id="UP000036403"/>
    </source>
</evidence>
<dbReference type="SUPFAM" id="SSF53098">
    <property type="entry name" value="Ribonuclease H-like"/>
    <property type="match status" value="1"/>
</dbReference>
<dbReference type="InterPro" id="IPR012337">
    <property type="entry name" value="RNaseH-like_sf"/>
</dbReference>
<dbReference type="PANTHER" id="PTHR47331">
    <property type="entry name" value="PHD-TYPE DOMAIN-CONTAINING PROTEIN"/>
    <property type="match status" value="1"/>
</dbReference>
<reference evidence="2 3" key="1">
    <citation type="submission" date="2015-04" db="EMBL/GenBank/DDBJ databases">
        <title>Lasius niger genome sequencing.</title>
        <authorList>
            <person name="Konorov E.A."/>
            <person name="Nikitin M.A."/>
            <person name="Kirill M.V."/>
            <person name="Chang P."/>
        </authorList>
    </citation>
    <scope>NUCLEOTIDE SEQUENCE [LARGE SCALE GENOMIC DNA]</scope>
    <source>
        <tissue evidence="2">Whole</tissue>
    </source>
</reference>
<keyword evidence="3" id="KW-1185">Reference proteome</keyword>
<dbReference type="GO" id="GO:0003676">
    <property type="term" value="F:nucleic acid binding"/>
    <property type="evidence" value="ECO:0007669"/>
    <property type="project" value="InterPro"/>
</dbReference>
<dbReference type="InterPro" id="IPR036397">
    <property type="entry name" value="RNaseH_sf"/>
</dbReference>
<gene>
    <name evidence="2" type="ORF">RF55_10830</name>
</gene>